<dbReference type="InterPro" id="IPR036938">
    <property type="entry name" value="PAP2/HPO_sf"/>
</dbReference>
<dbReference type="CDD" id="cd03392">
    <property type="entry name" value="PAP2_like_2"/>
    <property type="match status" value="1"/>
</dbReference>
<keyword evidence="4" id="KW-1185">Reference proteome</keyword>
<evidence type="ECO:0000256" key="2">
    <source>
        <dbReference type="SAM" id="Phobius"/>
    </source>
</evidence>
<keyword evidence="2" id="KW-1133">Transmembrane helix</keyword>
<dbReference type="PANTHER" id="PTHR14969">
    <property type="entry name" value="SPHINGOSINE-1-PHOSPHATE PHOSPHOHYDROLASE"/>
    <property type="match status" value="1"/>
</dbReference>
<name>B0RBU9_CLASE</name>
<feature type="transmembrane region" description="Helical" evidence="2">
    <location>
        <begin position="237"/>
        <end position="256"/>
    </location>
</feature>
<dbReference type="SUPFAM" id="SSF48317">
    <property type="entry name" value="Acid phosphatase/Vanadium-dependent haloperoxidase"/>
    <property type="match status" value="1"/>
</dbReference>
<dbReference type="Pfam" id="PF01569">
    <property type="entry name" value="PAP2"/>
    <property type="match status" value="1"/>
</dbReference>
<keyword evidence="2" id="KW-0472">Membrane</keyword>
<feature type="transmembrane region" description="Helical" evidence="2">
    <location>
        <begin position="142"/>
        <end position="161"/>
    </location>
</feature>
<evidence type="ECO:0000313" key="4">
    <source>
        <dbReference type="Proteomes" id="UP000001318"/>
    </source>
</evidence>
<evidence type="ECO:0000256" key="1">
    <source>
        <dbReference type="SAM" id="MobiDB-lite"/>
    </source>
</evidence>
<sequence>MTDEHGREHVPGADETAETAETGRPPGSAPAPDARVEIVDDELRQDRFLGDRDLTRWVTPAGRILARGVQRIVRALGPHAALVIMLLVGLVLAVGLSAVAAQVYDNVTDSDGVAGFDKPILAFMIGIRTPWLNDAATAYTDVAGVTVMPIIAVVAMLTLAVRRRSWTPIILVTAAGTGSLLLTIAGKDLIGRARPALADAVPPYETSPSFPSGHTLNAVAIAGILTYLLLLRQHRRATRVLSITVAVVFALTIGLSRVYLGHHWFTDVLAAFFLSGAWLALVITAHRLYLTARRPGAVESSAEH</sequence>
<organism evidence="3 4">
    <name type="scientific">Clavibacter sepedonicus</name>
    <name type="common">Clavibacter michiganensis subsp. sepedonicus</name>
    <dbReference type="NCBI Taxonomy" id="31964"/>
    <lineage>
        <taxon>Bacteria</taxon>
        <taxon>Bacillati</taxon>
        <taxon>Actinomycetota</taxon>
        <taxon>Actinomycetes</taxon>
        <taxon>Micrococcales</taxon>
        <taxon>Microbacteriaceae</taxon>
        <taxon>Clavibacter</taxon>
    </lineage>
</organism>
<keyword evidence="2" id="KW-0812">Transmembrane</keyword>
<dbReference type="KEGG" id="cms:CMS0379"/>
<proteinExistence type="predicted"/>
<dbReference type="EMBL" id="AM849034">
    <property type="protein sequence ID" value="CAQ00500.1"/>
    <property type="molecule type" value="Genomic_DNA"/>
</dbReference>
<evidence type="ECO:0000313" key="3">
    <source>
        <dbReference type="EMBL" id="CAQ00500.1"/>
    </source>
</evidence>
<dbReference type="SMART" id="SM00014">
    <property type="entry name" value="acidPPc"/>
    <property type="match status" value="1"/>
</dbReference>
<feature type="transmembrane region" description="Helical" evidence="2">
    <location>
        <begin position="268"/>
        <end position="290"/>
    </location>
</feature>
<dbReference type="AlphaFoldDB" id="B0RBU9"/>
<dbReference type="GeneID" id="29472396"/>
<accession>B0RBU9</accession>
<dbReference type="PANTHER" id="PTHR14969:SF13">
    <property type="entry name" value="AT30094P"/>
    <property type="match status" value="1"/>
</dbReference>
<feature type="transmembrane region" description="Helical" evidence="2">
    <location>
        <begin position="80"/>
        <end position="104"/>
    </location>
</feature>
<dbReference type="STRING" id="31964.CMS0379"/>
<dbReference type="eggNOG" id="COG0671">
    <property type="taxonomic scope" value="Bacteria"/>
</dbReference>
<reference evidence="3 4" key="1">
    <citation type="journal article" date="2008" name="J. Bacteriol.">
        <title>Genome of the actinomycete plant pathogen Clavibacter michiganensis subsp. sepedonicus suggests recent niche adaptation.</title>
        <authorList>
            <person name="Bentley S.D."/>
            <person name="Corton C."/>
            <person name="Brown S.E."/>
            <person name="Barron A."/>
            <person name="Clark L."/>
            <person name="Doggett J."/>
            <person name="Harris B."/>
            <person name="Ormond D."/>
            <person name="Quail M.A."/>
            <person name="May G."/>
            <person name="Francis D."/>
            <person name="Knudson D."/>
            <person name="Parkhill J."/>
            <person name="Ishimaru C.A."/>
        </authorList>
    </citation>
    <scope>NUCLEOTIDE SEQUENCE [LARGE SCALE GENOMIC DNA]</scope>
    <source>
        <strain evidence="4">ATCC 33113 / DSM 20744 / JCM 9667 / LMG 2889 / ICMP 2535 / C-1</strain>
    </source>
</reference>
<feature type="transmembrane region" description="Helical" evidence="2">
    <location>
        <begin position="168"/>
        <end position="190"/>
    </location>
</feature>
<dbReference type="Proteomes" id="UP000001318">
    <property type="component" value="Chromosome"/>
</dbReference>
<protein>
    <submittedName>
        <fullName evidence="3">Integral membrane phophoesterase</fullName>
    </submittedName>
</protein>
<dbReference type="RefSeq" id="WP_012297836.1">
    <property type="nucleotide sequence ID" value="NC_010407.1"/>
</dbReference>
<dbReference type="InterPro" id="IPR000326">
    <property type="entry name" value="PAP2/HPO"/>
</dbReference>
<gene>
    <name evidence="3" type="ordered locus">CMS0379</name>
</gene>
<dbReference type="Gene3D" id="1.20.144.10">
    <property type="entry name" value="Phosphatidic acid phosphatase type 2/haloperoxidase"/>
    <property type="match status" value="1"/>
</dbReference>
<feature type="region of interest" description="Disordered" evidence="1">
    <location>
        <begin position="1"/>
        <end position="33"/>
    </location>
</feature>
<dbReference type="HOGENOM" id="CLU_072573_3_0_11"/>
<dbReference type="OrthoDB" id="5289372at2"/>
<feature type="compositionally biased region" description="Basic and acidic residues" evidence="1">
    <location>
        <begin position="1"/>
        <end position="12"/>
    </location>
</feature>
<feature type="transmembrane region" description="Helical" evidence="2">
    <location>
        <begin position="210"/>
        <end position="230"/>
    </location>
</feature>